<evidence type="ECO:0000259" key="3">
    <source>
        <dbReference type="Pfam" id="PF00149"/>
    </source>
</evidence>
<name>A0ABQ8UE34_9EUKA</name>
<keyword evidence="2" id="KW-0472">Membrane</keyword>
<dbReference type="SUPFAM" id="SSF56300">
    <property type="entry name" value="Metallo-dependent phosphatases"/>
    <property type="match status" value="1"/>
</dbReference>
<gene>
    <name evidence="4" type="ORF">PAPYR_7005</name>
</gene>
<feature type="transmembrane region" description="Helical" evidence="2">
    <location>
        <begin position="7"/>
        <end position="31"/>
    </location>
</feature>
<dbReference type="PANTHER" id="PTHR31302:SF0">
    <property type="entry name" value="TRANSMEMBRANE PROTEIN WITH METALLOPHOSPHOESTERASE DOMAIN"/>
    <property type="match status" value="1"/>
</dbReference>
<accession>A0ABQ8UE34</accession>
<evidence type="ECO:0000313" key="5">
    <source>
        <dbReference type="Proteomes" id="UP001141327"/>
    </source>
</evidence>
<reference evidence="4" key="1">
    <citation type="journal article" date="2022" name="bioRxiv">
        <title>Genomics of Preaxostyla Flagellates Illuminates Evolutionary Transitions and the Path Towards Mitochondrial Loss.</title>
        <authorList>
            <person name="Novak L.V.F."/>
            <person name="Treitli S.C."/>
            <person name="Pyrih J."/>
            <person name="Halakuc P."/>
            <person name="Pipaliya S.V."/>
            <person name="Vacek V."/>
            <person name="Brzon O."/>
            <person name="Soukal P."/>
            <person name="Eme L."/>
            <person name="Dacks J.B."/>
            <person name="Karnkowska A."/>
            <person name="Elias M."/>
            <person name="Hampl V."/>
        </authorList>
    </citation>
    <scope>NUCLEOTIDE SEQUENCE</scope>
    <source>
        <strain evidence="4">RCP-MX</strain>
    </source>
</reference>
<dbReference type="InterPro" id="IPR051158">
    <property type="entry name" value="Metallophosphoesterase_sf"/>
</dbReference>
<feature type="domain" description="Calcineurin-like phosphoesterase" evidence="3">
    <location>
        <begin position="152"/>
        <end position="358"/>
    </location>
</feature>
<keyword evidence="2" id="KW-0812">Transmembrane</keyword>
<evidence type="ECO:0000256" key="2">
    <source>
        <dbReference type="SAM" id="Phobius"/>
    </source>
</evidence>
<keyword evidence="5" id="KW-1185">Reference proteome</keyword>
<feature type="transmembrane region" description="Helical" evidence="2">
    <location>
        <begin position="43"/>
        <end position="62"/>
    </location>
</feature>
<organism evidence="4 5">
    <name type="scientific">Paratrimastix pyriformis</name>
    <dbReference type="NCBI Taxonomy" id="342808"/>
    <lineage>
        <taxon>Eukaryota</taxon>
        <taxon>Metamonada</taxon>
        <taxon>Preaxostyla</taxon>
        <taxon>Paratrimastigidae</taxon>
        <taxon>Paratrimastix</taxon>
    </lineage>
</organism>
<dbReference type="EMBL" id="JAPMOS010000045">
    <property type="protein sequence ID" value="KAJ4457528.1"/>
    <property type="molecule type" value="Genomic_DNA"/>
</dbReference>
<sequence length="438" mass="48306">MARPLRFYLLMPFAFIFVLVVWEAVQGYPLWRILAWAFPQHELILLIPGLLIPFAPPLLRLLDEVVGHPITRLFAQLGWFLFGFLFIALWVCIVFEIVFAAWPAFHENFSYVGSITVTGVGVLLCLIAFINAHQIRIVEHTIRTSKVRRPVRLVQLSDIHIGSRSPSFLKRVVDRVNLLNPDLVVVTGDFTDARGVGPRGDIDGFNEIRCRGTPTHTPPLEKNSPAPEESAPPKEQEASVYAVFGNHDFMSGAGPLGDSCHSRLPKFSLLRDQVVRVRIPSPAASPAHVPSPDPGVVLQLVGLDDRNRGADMVRAYRGLRNLLDDDLYTVLLYHRPHGVEQVGALGGIDLFLAGHTHAGQIFPFSLLVKIMFPYAAGLFHVKAPVPATTTAVGPASTETTPINPSKQLLYTSQGTGTWGPLLRLGTRNEITLFNIVPA</sequence>
<comment type="caution">
    <text evidence="4">The sequence shown here is derived from an EMBL/GenBank/DDBJ whole genome shotgun (WGS) entry which is preliminary data.</text>
</comment>
<feature type="transmembrane region" description="Helical" evidence="2">
    <location>
        <begin position="74"/>
        <end position="102"/>
    </location>
</feature>
<feature type="region of interest" description="Disordered" evidence="1">
    <location>
        <begin position="204"/>
        <end position="236"/>
    </location>
</feature>
<dbReference type="InterPro" id="IPR029052">
    <property type="entry name" value="Metallo-depent_PP-like"/>
</dbReference>
<proteinExistence type="predicted"/>
<dbReference type="Proteomes" id="UP001141327">
    <property type="component" value="Unassembled WGS sequence"/>
</dbReference>
<evidence type="ECO:0000313" key="4">
    <source>
        <dbReference type="EMBL" id="KAJ4457528.1"/>
    </source>
</evidence>
<keyword evidence="2" id="KW-1133">Transmembrane helix</keyword>
<dbReference type="Gene3D" id="3.60.21.10">
    <property type="match status" value="1"/>
</dbReference>
<evidence type="ECO:0000256" key="1">
    <source>
        <dbReference type="SAM" id="MobiDB-lite"/>
    </source>
</evidence>
<dbReference type="Pfam" id="PF00149">
    <property type="entry name" value="Metallophos"/>
    <property type="match status" value="1"/>
</dbReference>
<feature type="transmembrane region" description="Helical" evidence="2">
    <location>
        <begin position="108"/>
        <end position="130"/>
    </location>
</feature>
<protein>
    <submittedName>
        <fullName evidence="4">Integral membrane protein</fullName>
    </submittedName>
</protein>
<dbReference type="PANTHER" id="PTHR31302">
    <property type="entry name" value="TRANSMEMBRANE PROTEIN WITH METALLOPHOSPHOESTERASE DOMAIN-RELATED"/>
    <property type="match status" value="1"/>
</dbReference>
<dbReference type="InterPro" id="IPR004843">
    <property type="entry name" value="Calcineurin-like_PHP"/>
</dbReference>